<evidence type="ECO:0000313" key="3">
    <source>
        <dbReference type="Proteomes" id="UP000324800"/>
    </source>
</evidence>
<gene>
    <name evidence="2" type="ORF">EZS28_027119</name>
</gene>
<dbReference type="AlphaFoldDB" id="A0A5J4V4T9"/>
<proteinExistence type="predicted"/>
<reference evidence="2 3" key="1">
    <citation type="submission" date="2019-03" db="EMBL/GenBank/DDBJ databases">
        <title>Single cell metagenomics reveals metabolic interactions within the superorganism composed of flagellate Streblomastix strix and complex community of Bacteroidetes bacteria on its surface.</title>
        <authorList>
            <person name="Treitli S.C."/>
            <person name="Kolisko M."/>
            <person name="Husnik F."/>
            <person name="Keeling P."/>
            <person name="Hampl V."/>
        </authorList>
    </citation>
    <scope>NUCLEOTIDE SEQUENCE [LARGE SCALE GENOMIC DNA]</scope>
    <source>
        <strain evidence="2">ST1C</strain>
    </source>
</reference>
<organism evidence="2 3">
    <name type="scientific">Streblomastix strix</name>
    <dbReference type="NCBI Taxonomy" id="222440"/>
    <lineage>
        <taxon>Eukaryota</taxon>
        <taxon>Metamonada</taxon>
        <taxon>Preaxostyla</taxon>
        <taxon>Oxymonadida</taxon>
        <taxon>Streblomastigidae</taxon>
        <taxon>Streblomastix</taxon>
    </lineage>
</organism>
<comment type="caution">
    <text evidence="2">The sequence shown here is derived from an EMBL/GenBank/DDBJ whole genome shotgun (WGS) entry which is preliminary data.</text>
</comment>
<evidence type="ECO:0000256" key="1">
    <source>
        <dbReference type="SAM" id="MobiDB-lite"/>
    </source>
</evidence>
<evidence type="ECO:0000313" key="2">
    <source>
        <dbReference type="EMBL" id="KAA6377354.1"/>
    </source>
</evidence>
<feature type="compositionally biased region" description="Basic and acidic residues" evidence="1">
    <location>
        <begin position="28"/>
        <end position="39"/>
    </location>
</feature>
<accession>A0A5J4V4T9</accession>
<dbReference type="Proteomes" id="UP000324800">
    <property type="component" value="Unassembled WGS sequence"/>
</dbReference>
<sequence>MQQVQYRIQETELRFQLRESDRDDEEKGENRDLENRESDNGNEETLDRNGGINREIFRIIGDNQHERIHSIRIHPPVERQFEYQQPIMLVKDDEVYRNRRRSEGVQDNVGRRIEREYCNTNRKRTDQMIQPNIHEKESKEEMEKDTGCQIVEQIDCRLPLQDARFDRDETNNQTWGLGHFTRPLLRISPPNSPN</sequence>
<protein>
    <submittedName>
        <fullName evidence="2">Uncharacterized protein</fullName>
    </submittedName>
</protein>
<feature type="region of interest" description="Disordered" evidence="1">
    <location>
        <begin position="18"/>
        <end position="49"/>
    </location>
</feature>
<name>A0A5J4V4T9_9EUKA</name>
<dbReference type="EMBL" id="SNRW01009885">
    <property type="protein sequence ID" value="KAA6377354.1"/>
    <property type="molecule type" value="Genomic_DNA"/>
</dbReference>